<feature type="binding site" evidence="10">
    <location>
        <position position="270"/>
    </location>
    <ligand>
        <name>Zn(2+)</name>
        <dbReference type="ChEBI" id="CHEBI:29105"/>
        <label>2</label>
        <note>catalytic</note>
    </ligand>
</feature>
<dbReference type="AlphaFoldDB" id="A0AAU8IE43"/>
<dbReference type="GO" id="GO:0042802">
    <property type="term" value="F:identical protein binding"/>
    <property type="evidence" value="ECO:0007669"/>
    <property type="project" value="UniProtKB-ARBA"/>
</dbReference>
<dbReference type="FunFam" id="3.60.15.10:FF:000002">
    <property type="entry name" value="Ribonuclease Z"/>
    <property type="match status" value="1"/>
</dbReference>
<keyword evidence="8 10" id="KW-0862">Zinc</keyword>
<keyword evidence="3 10" id="KW-0819">tRNA processing</keyword>
<feature type="binding site" evidence="10">
    <location>
        <position position="67"/>
    </location>
    <ligand>
        <name>Zn(2+)</name>
        <dbReference type="ChEBI" id="CHEBI:29105"/>
        <label>2</label>
        <note>catalytic</note>
    </ligand>
</feature>
<dbReference type="EC" id="3.1.26.11" evidence="2 10"/>
<dbReference type="NCBIfam" id="TIGR02651">
    <property type="entry name" value="RNase_Z"/>
    <property type="match status" value="1"/>
</dbReference>
<feature type="binding site" evidence="10">
    <location>
        <position position="212"/>
    </location>
    <ligand>
        <name>Zn(2+)</name>
        <dbReference type="ChEBI" id="CHEBI:29105"/>
        <label>2</label>
        <note>catalytic</note>
    </ligand>
</feature>
<protein>
    <recommendedName>
        <fullName evidence="2 10">Ribonuclease Z</fullName>
        <shortName evidence="10">RNase Z</shortName>
        <ecNumber evidence="2 10">3.1.26.11</ecNumber>
    </recommendedName>
    <alternativeName>
        <fullName evidence="10">tRNA 3 endonuclease</fullName>
    </alternativeName>
    <alternativeName>
        <fullName evidence="10">tRNase Z</fullName>
    </alternativeName>
</protein>
<feature type="active site" description="Proton acceptor" evidence="10">
    <location>
        <position position="67"/>
    </location>
</feature>
<comment type="subunit">
    <text evidence="1 10">Homodimer.</text>
</comment>
<evidence type="ECO:0000256" key="9">
    <source>
        <dbReference type="ARBA" id="ARBA00057812"/>
    </source>
</evidence>
<comment type="function">
    <text evidence="9 10">Zinc phosphodiesterase, which displays some tRNA 3'-processing endonuclease activity. Probably involved in tRNA maturation, by removing a 3'-trailer from precursor tRNA.</text>
</comment>
<dbReference type="InterPro" id="IPR013471">
    <property type="entry name" value="RNase_Z/BN"/>
</dbReference>
<reference evidence="11" key="1">
    <citation type="submission" date="2024-06" db="EMBL/GenBank/DDBJ databases">
        <authorList>
            <person name="Fan A."/>
            <person name="Zhang F.Y."/>
            <person name="Zhang L."/>
        </authorList>
    </citation>
    <scope>NUCLEOTIDE SEQUENCE</scope>
    <source>
        <strain evidence="11">Y61</strain>
    </source>
</reference>
<comment type="similarity">
    <text evidence="10">Belongs to the RNase Z family.</text>
</comment>
<dbReference type="PANTHER" id="PTHR46018">
    <property type="entry name" value="ZINC PHOSPHODIESTERASE ELAC PROTEIN 1"/>
    <property type="match status" value="1"/>
</dbReference>
<evidence type="ECO:0000256" key="6">
    <source>
        <dbReference type="ARBA" id="ARBA00022759"/>
    </source>
</evidence>
<dbReference type="EMBL" id="CP159510">
    <property type="protein sequence ID" value="XCJ16363.1"/>
    <property type="molecule type" value="Genomic_DNA"/>
</dbReference>
<evidence type="ECO:0000256" key="3">
    <source>
        <dbReference type="ARBA" id="ARBA00022694"/>
    </source>
</evidence>
<dbReference type="Gene3D" id="3.60.15.10">
    <property type="entry name" value="Ribonuclease Z/Hydroxyacylglutathione hydrolase-like"/>
    <property type="match status" value="1"/>
</dbReference>
<feature type="binding site" evidence="10">
    <location>
        <position position="212"/>
    </location>
    <ligand>
        <name>Zn(2+)</name>
        <dbReference type="ChEBI" id="CHEBI:29105"/>
        <label>1</label>
        <note>catalytic</note>
    </ligand>
</feature>
<feature type="binding site" evidence="10">
    <location>
        <position position="141"/>
    </location>
    <ligand>
        <name>Zn(2+)</name>
        <dbReference type="ChEBI" id="CHEBI:29105"/>
        <label>1</label>
        <note>catalytic</note>
    </ligand>
</feature>
<evidence type="ECO:0000256" key="8">
    <source>
        <dbReference type="ARBA" id="ARBA00022833"/>
    </source>
</evidence>
<evidence type="ECO:0000256" key="2">
    <source>
        <dbReference type="ARBA" id="ARBA00012477"/>
    </source>
</evidence>
<keyword evidence="7 10" id="KW-0378">Hydrolase</keyword>
<evidence type="ECO:0000256" key="10">
    <source>
        <dbReference type="HAMAP-Rule" id="MF_01818"/>
    </source>
</evidence>
<keyword evidence="4 10" id="KW-0540">Nuclease</keyword>
<dbReference type="SUPFAM" id="SSF56281">
    <property type="entry name" value="Metallo-hydrolase/oxidoreductase"/>
    <property type="match status" value="1"/>
</dbReference>
<keyword evidence="6 10" id="KW-0255">Endonuclease</keyword>
<dbReference type="CDD" id="cd07717">
    <property type="entry name" value="RNaseZ_ZiPD-like_MBL-fold"/>
    <property type="match status" value="1"/>
</dbReference>
<keyword evidence="5 10" id="KW-0479">Metal-binding</keyword>
<evidence type="ECO:0000256" key="5">
    <source>
        <dbReference type="ARBA" id="ARBA00022723"/>
    </source>
</evidence>
<sequence length="312" mass="34668">MDFTFLGTGAGMPAKERNVTSLAVGFPEYDGDLWLFDCGEGTQRQILYSSVKLTRLSVIFITHLHGDHIFGLPGILGSRSFQGAESPLLIIGPKGIKTFIETTVGVSGTHLHYPVDIREIENSGCIFENQHFFVEADQLDHGIISYGYRIIEKDQPGELLVDKLKQMGIQPGPIYKQFKISPQVTLPDGRTLNSSDFLGETKKGRRFAIIGDTRPCRAAVKLAQDAEIVVHEATFRHESSRLAHNYHHSTSVQAASIARKAGASLLILTHISSRYQKLEQQKLLNEARQIFPGTMLAHDLWVYQTSANHRSG</sequence>
<name>A0AAU8IE43_9BACL</name>
<evidence type="ECO:0000256" key="4">
    <source>
        <dbReference type="ARBA" id="ARBA00022722"/>
    </source>
</evidence>
<evidence type="ECO:0000313" key="11">
    <source>
        <dbReference type="EMBL" id="XCJ16363.1"/>
    </source>
</evidence>
<gene>
    <name evidence="10 11" type="primary">rnz</name>
    <name evidence="11" type="ORF">ABNN70_11875</name>
</gene>
<organism evidence="11">
    <name type="scientific">Sporolactobacillus sp. Y61</name>
    <dbReference type="NCBI Taxonomy" id="3160863"/>
    <lineage>
        <taxon>Bacteria</taxon>
        <taxon>Bacillati</taxon>
        <taxon>Bacillota</taxon>
        <taxon>Bacilli</taxon>
        <taxon>Bacillales</taxon>
        <taxon>Sporolactobacillaceae</taxon>
        <taxon>Sporolactobacillus</taxon>
    </lineage>
</organism>
<accession>A0AAU8IE43</accession>
<dbReference type="GO" id="GO:0008270">
    <property type="term" value="F:zinc ion binding"/>
    <property type="evidence" value="ECO:0007669"/>
    <property type="project" value="UniProtKB-UniRule"/>
</dbReference>
<dbReference type="NCBIfam" id="NF000801">
    <property type="entry name" value="PRK00055.1-3"/>
    <property type="match status" value="1"/>
</dbReference>
<dbReference type="PANTHER" id="PTHR46018:SF2">
    <property type="entry name" value="ZINC PHOSPHODIESTERASE ELAC PROTEIN 1"/>
    <property type="match status" value="1"/>
</dbReference>
<dbReference type="InterPro" id="IPR036866">
    <property type="entry name" value="RibonucZ/Hydroxyglut_hydro"/>
</dbReference>
<comment type="catalytic activity">
    <reaction evidence="10">
        <text>Endonucleolytic cleavage of RNA, removing extra 3' nucleotides from tRNA precursor, generating 3' termini of tRNAs. A 3'-hydroxy group is left at the tRNA terminus and a 5'-phosphoryl group is left at the trailer molecule.</text>
        <dbReference type="EC" id="3.1.26.11"/>
    </reaction>
</comment>
<comment type="cofactor">
    <cofactor evidence="10">
        <name>Zn(2+)</name>
        <dbReference type="ChEBI" id="CHEBI:29105"/>
    </cofactor>
    <text evidence="10">Binds 2 Zn(2+) ions.</text>
</comment>
<proteinExistence type="inferred from homology"/>
<evidence type="ECO:0000256" key="1">
    <source>
        <dbReference type="ARBA" id="ARBA00011738"/>
    </source>
</evidence>
<feature type="binding site" evidence="10">
    <location>
        <position position="65"/>
    </location>
    <ligand>
        <name>Zn(2+)</name>
        <dbReference type="ChEBI" id="CHEBI:29105"/>
        <label>1</label>
        <note>catalytic</note>
    </ligand>
</feature>
<dbReference type="Pfam" id="PF23023">
    <property type="entry name" value="Anti-Pycsar_Apyc1"/>
    <property type="match status" value="1"/>
</dbReference>
<feature type="binding site" evidence="10">
    <location>
        <position position="63"/>
    </location>
    <ligand>
        <name>Zn(2+)</name>
        <dbReference type="ChEBI" id="CHEBI:29105"/>
        <label>1</label>
        <note>catalytic</note>
    </ligand>
</feature>
<evidence type="ECO:0000256" key="7">
    <source>
        <dbReference type="ARBA" id="ARBA00022801"/>
    </source>
</evidence>
<dbReference type="HAMAP" id="MF_01818">
    <property type="entry name" value="RNase_Z_BN"/>
    <property type="match status" value="1"/>
</dbReference>
<dbReference type="RefSeq" id="WP_353947907.1">
    <property type="nucleotide sequence ID" value="NZ_CP159510.1"/>
</dbReference>
<feature type="binding site" evidence="10">
    <location>
        <position position="68"/>
    </location>
    <ligand>
        <name>Zn(2+)</name>
        <dbReference type="ChEBI" id="CHEBI:29105"/>
        <label>2</label>
        <note>catalytic</note>
    </ligand>
</feature>
<dbReference type="GO" id="GO:0042781">
    <property type="term" value="F:3'-tRNA processing endoribonuclease activity"/>
    <property type="evidence" value="ECO:0007669"/>
    <property type="project" value="UniProtKB-UniRule"/>
</dbReference>